<dbReference type="SMR" id="A0A1X0NWV5"/>
<dbReference type="PANTHER" id="PTHR10856:SF0">
    <property type="entry name" value="CORONIN"/>
    <property type="match status" value="1"/>
</dbReference>
<evidence type="ECO:0000259" key="7">
    <source>
        <dbReference type="SMART" id="SM01166"/>
    </source>
</evidence>
<evidence type="ECO:0000313" key="9">
    <source>
        <dbReference type="Proteomes" id="UP000192257"/>
    </source>
</evidence>
<keyword evidence="1 4" id="KW-0853">WD repeat</keyword>
<evidence type="ECO:0000256" key="2">
    <source>
        <dbReference type="ARBA" id="ARBA00022737"/>
    </source>
</evidence>
<feature type="domain" description="DUF1899" evidence="7">
    <location>
        <begin position="1"/>
        <end position="62"/>
    </location>
</feature>
<dbReference type="Pfam" id="PF08953">
    <property type="entry name" value="DUF1899"/>
    <property type="match status" value="1"/>
</dbReference>
<keyword evidence="2 5" id="KW-0677">Repeat</keyword>
<dbReference type="GO" id="GO:0007015">
    <property type="term" value="P:actin filament organization"/>
    <property type="evidence" value="ECO:0007669"/>
    <property type="project" value="TreeGrafter"/>
</dbReference>
<dbReference type="Pfam" id="PF00400">
    <property type="entry name" value="WD40"/>
    <property type="match status" value="1"/>
</dbReference>
<protein>
    <recommendedName>
        <fullName evidence="5">Coronin</fullName>
    </recommendedName>
</protein>
<dbReference type="OrthoDB" id="1850764at2759"/>
<comment type="caution">
    <text evidence="8">The sequence shown here is derived from an EMBL/GenBank/DDBJ whole genome shotgun (WGS) entry which is preliminary data.</text>
</comment>
<dbReference type="GeneID" id="39985162"/>
<dbReference type="InterPro" id="IPR001680">
    <property type="entry name" value="WD40_rpt"/>
</dbReference>
<keyword evidence="3" id="KW-0689">Ribosomal protein</keyword>
<dbReference type="Proteomes" id="UP000192257">
    <property type="component" value="Unassembled WGS sequence"/>
</dbReference>
<dbReference type="InterPro" id="IPR019775">
    <property type="entry name" value="WD40_repeat_CS"/>
</dbReference>
<reference evidence="8 9" key="1">
    <citation type="submission" date="2017-03" db="EMBL/GenBank/DDBJ databases">
        <title>An alternative strategy for trypanosome survival in the mammalian bloodstream revealed through genome and transcriptome analysis of the ubiquitous bovine parasite Trypanosoma (Megatrypanum) theileri.</title>
        <authorList>
            <person name="Kelly S."/>
            <person name="Ivens A."/>
            <person name="Mott A."/>
            <person name="O'Neill E."/>
            <person name="Emms D."/>
            <person name="Macleod O."/>
            <person name="Voorheis P."/>
            <person name="Matthews J."/>
            <person name="Matthews K."/>
            <person name="Carrington M."/>
        </authorList>
    </citation>
    <scope>NUCLEOTIDE SEQUENCE [LARGE SCALE GENOMIC DNA]</scope>
    <source>
        <strain evidence="8">Edinburgh</strain>
    </source>
</reference>
<dbReference type="VEuPathDB" id="TriTrypDB:TM35_000131660"/>
<proteinExistence type="inferred from homology"/>
<dbReference type="Gene3D" id="2.130.10.10">
    <property type="entry name" value="YVTN repeat-like/Quinoprotein amine dehydrogenase"/>
    <property type="match status" value="1"/>
</dbReference>
<dbReference type="PROSITE" id="PS50294">
    <property type="entry name" value="WD_REPEATS_REGION"/>
    <property type="match status" value="1"/>
</dbReference>
<dbReference type="AlphaFoldDB" id="A0A1X0NWV5"/>
<dbReference type="InterPro" id="IPR036322">
    <property type="entry name" value="WD40_repeat_dom_sf"/>
</dbReference>
<feature type="repeat" description="WD" evidence="4">
    <location>
        <begin position="71"/>
        <end position="113"/>
    </location>
</feature>
<dbReference type="SUPFAM" id="SSF50978">
    <property type="entry name" value="WD40 repeat-like"/>
    <property type="match status" value="1"/>
</dbReference>
<gene>
    <name evidence="8" type="ORF">TM35_000131660</name>
</gene>
<dbReference type="PROSITE" id="PS50082">
    <property type="entry name" value="WD_REPEATS_2"/>
    <property type="match status" value="3"/>
</dbReference>
<dbReference type="GO" id="GO:0051015">
    <property type="term" value="F:actin filament binding"/>
    <property type="evidence" value="ECO:0007669"/>
    <property type="project" value="TreeGrafter"/>
</dbReference>
<dbReference type="RefSeq" id="XP_028883228.1">
    <property type="nucleotide sequence ID" value="XM_029025382.1"/>
</dbReference>
<comment type="similarity">
    <text evidence="5">Belongs to the WD repeat coronin family.</text>
</comment>
<dbReference type="SMART" id="SM00320">
    <property type="entry name" value="WD40"/>
    <property type="match status" value="4"/>
</dbReference>
<evidence type="ECO:0000256" key="5">
    <source>
        <dbReference type="RuleBase" id="RU280818"/>
    </source>
</evidence>
<organism evidence="8 9">
    <name type="scientific">Trypanosoma theileri</name>
    <dbReference type="NCBI Taxonomy" id="67003"/>
    <lineage>
        <taxon>Eukaryota</taxon>
        <taxon>Discoba</taxon>
        <taxon>Euglenozoa</taxon>
        <taxon>Kinetoplastea</taxon>
        <taxon>Metakinetoplastina</taxon>
        <taxon>Trypanosomatida</taxon>
        <taxon>Trypanosomatidae</taxon>
        <taxon>Trypanosoma</taxon>
    </lineage>
</organism>
<dbReference type="InterPro" id="IPR015505">
    <property type="entry name" value="Coronin"/>
</dbReference>
<dbReference type="InterPro" id="IPR015943">
    <property type="entry name" value="WD40/YVTN_repeat-like_dom_sf"/>
</dbReference>
<dbReference type="SMART" id="SM01166">
    <property type="entry name" value="DUF1899"/>
    <property type="match status" value="1"/>
</dbReference>
<keyword evidence="3" id="KW-0687">Ribonucleoprotein</keyword>
<dbReference type="SMART" id="SM01167">
    <property type="entry name" value="DUF1900"/>
    <property type="match status" value="1"/>
</dbReference>
<evidence type="ECO:0000256" key="4">
    <source>
        <dbReference type="PROSITE-ProRule" id="PRU00221"/>
    </source>
</evidence>
<dbReference type="STRING" id="67003.A0A1X0NWV5"/>
<dbReference type="EMBL" id="NBCO01000013">
    <property type="protein sequence ID" value="ORC89162.1"/>
    <property type="molecule type" value="Genomic_DNA"/>
</dbReference>
<dbReference type="InterPro" id="IPR024977">
    <property type="entry name" value="Apc4-like_WD40_dom"/>
</dbReference>
<evidence type="ECO:0000256" key="1">
    <source>
        <dbReference type="ARBA" id="ARBA00022574"/>
    </source>
</evidence>
<dbReference type="Pfam" id="PF16300">
    <property type="entry name" value="WD40_4"/>
    <property type="match status" value="1"/>
</dbReference>
<feature type="compositionally biased region" description="Polar residues" evidence="6">
    <location>
        <begin position="419"/>
        <end position="431"/>
    </location>
</feature>
<feature type="repeat" description="WD" evidence="4">
    <location>
        <begin position="121"/>
        <end position="156"/>
    </location>
</feature>
<evidence type="ECO:0000256" key="3">
    <source>
        <dbReference type="ARBA" id="ARBA00022980"/>
    </source>
</evidence>
<dbReference type="PROSITE" id="PS00678">
    <property type="entry name" value="WD_REPEATS_1"/>
    <property type="match status" value="2"/>
</dbReference>
<keyword evidence="9" id="KW-1185">Reference proteome</keyword>
<evidence type="ECO:0000313" key="8">
    <source>
        <dbReference type="EMBL" id="ORC89162.1"/>
    </source>
</evidence>
<dbReference type="InterPro" id="IPR015048">
    <property type="entry name" value="DUF1899"/>
</dbReference>
<feature type="region of interest" description="Disordered" evidence="6">
    <location>
        <begin position="388"/>
        <end position="483"/>
    </location>
</feature>
<accession>A0A1X0NWV5</accession>
<dbReference type="Pfam" id="PF12894">
    <property type="entry name" value="ANAPC4_WD40"/>
    <property type="match status" value="1"/>
</dbReference>
<feature type="repeat" description="WD" evidence="4">
    <location>
        <begin position="164"/>
        <end position="205"/>
    </location>
</feature>
<dbReference type="GO" id="GO:0005840">
    <property type="term" value="C:ribosome"/>
    <property type="evidence" value="ECO:0007669"/>
    <property type="project" value="UniProtKB-KW"/>
</dbReference>
<evidence type="ECO:0000256" key="6">
    <source>
        <dbReference type="SAM" id="MobiDB-lite"/>
    </source>
</evidence>
<name>A0A1X0NWV5_9TRYP</name>
<dbReference type="PANTHER" id="PTHR10856">
    <property type="entry name" value="CORONIN"/>
    <property type="match status" value="1"/>
</dbReference>
<sequence length="529" mass="58530">MVISRFRHTQSSASRPDKHFLNVNPTGAIWDCSNMIACNDRFVAVPWAQLGSTVVLRHTDYGKIPPNPPILSGQEGPIIDLAFNPFDSSKLFTASEDGTIMGWNIPEEGFTQNCTDNIVHLQGHTKKVGIMSFHPSASNVLASAGADMVINIWDVNCNKAGEVVKCHNEQIMSLDWNLNGSLLCTTSKDRKVNIVDPRKGSIVSSGDAHQGGKTQRCVWARRLNLIMTVGFSKTQARQAMVWDARKMSSPVQTEDIDQSSSIMLPFFDEDTSILYIGSRGEGSIRFYECMDGHLVNCAAYTSSEVHKGLCMFPKWSLDTRQCEIGRFYALTPKTLYTIQMLLPRRQADVELQTDVYPPTFADTPAMTAEDYFNGENKDPLVKGMQSVFDSNSRDSKTTSFMSPAKEKHVDATPAKHKSVNATPAKSLSVTPTPGKLKKPDMTPTPTPNKYADPLKMDHSSSSTTSASPLQGNKKEKGSAESKSQLSALLLDLERQQEEVRRCRERLQEKERLVMETISKISSIASSMSS</sequence>